<evidence type="ECO:0000313" key="11">
    <source>
        <dbReference type="Proteomes" id="UP000087171"/>
    </source>
</evidence>
<dbReference type="RefSeq" id="XP_004498584.1">
    <property type="nucleotide sequence ID" value="XM_004498527.3"/>
</dbReference>
<evidence type="ECO:0000256" key="4">
    <source>
        <dbReference type="ARBA" id="ARBA00022723"/>
    </source>
</evidence>
<dbReference type="InterPro" id="IPR036236">
    <property type="entry name" value="Znf_C2H2_sf"/>
</dbReference>
<organism evidence="11 12">
    <name type="scientific">Cicer arietinum</name>
    <name type="common">Chickpea</name>
    <name type="synonym">Garbanzo</name>
    <dbReference type="NCBI Taxonomy" id="3827"/>
    <lineage>
        <taxon>Eukaryota</taxon>
        <taxon>Viridiplantae</taxon>
        <taxon>Streptophyta</taxon>
        <taxon>Embryophyta</taxon>
        <taxon>Tracheophyta</taxon>
        <taxon>Spermatophyta</taxon>
        <taxon>Magnoliopsida</taxon>
        <taxon>eudicotyledons</taxon>
        <taxon>Gunneridae</taxon>
        <taxon>Pentapetalae</taxon>
        <taxon>rosids</taxon>
        <taxon>fabids</taxon>
        <taxon>Fabales</taxon>
        <taxon>Fabaceae</taxon>
        <taxon>Papilionoideae</taxon>
        <taxon>50 kb inversion clade</taxon>
        <taxon>NPAAA clade</taxon>
        <taxon>Hologalegina</taxon>
        <taxon>IRL clade</taxon>
        <taxon>Cicereae</taxon>
        <taxon>Cicer</taxon>
    </lineage>
</organism>
<keyword evidence="8" id="KW-0863">Zinc-finger</keyword>
<dbReference type="PANTHER" id="PTHR13182">
    <property type="entry name" value="ZINC FINGER PROTEIN 622"/>
    <property type="match status" value="1"/>
</dbReference>
<evidence type="ECO:0000259" key="10">
    <source>
        <dbReference type="PROSITE" id="PS50157"/>
    </source>
</evidence>
<dbReference type="InterPro" id="IPR041661">
    <property type="entry name" value="ZN622/Rei1/Reh1_Znf-C2H2"/>
</dbReference>
<dbReference type="Proteomes" id="UP000087171">
    <property type="component" value="Chromosome Ca4"/>
</dbReference>
<evidence type="ECO:0000256" key="8">
    <source>
        <dbReference type="PROSITE-ProRule" id="PRU00042"/>
    </source>
</evidence>
<reference evidence="11" key="1">
    <citation type="journal article" date="2013" name="Nat. Biotechnol.">
        <title>Draft genome sequence of chickpea (Cicer arietinum) provides a resource for trait improvement.</title>
        <authorList>
            <person name="Varshney R.K."/>
            <person name="Song C."/>
            <person name="Saxena R.K."/>
            <person name="Azam S."/>
            <person name="Yu S."/>
            <person name="Sharpe A.G."/>
            <person name="Cannon S."/>
            <person name="Baek J."/>
            <person name="Rosen B.D."/>
            <person name="Tar'an B."/>
            <person name="Millan T."/>
            <person name="Zhang X."/>
            <person name="Ramsay L.D."/>
            <person name="Iwata A."/>
            <person name="Wang Y."/>
            <person name="Nelson W."/>
            <person name="Farmer A.D."/>
            <person name="Gaur P.M."/>
            <person name="Soderlund C."/>
            <person name="Penmetsa R.V."/>
            <person name="Xu C."/>
            <person name="Bharti A.K."/>
            <person name="He W."/>
            <person name="Winter P."/>
            <person name="Zhao S."/>
            <person name="Hane J.K."/>
            <person name="Carrasquilla-Garcia N."/>
            <person name="Condie J.A."/>
            <person name="Upadhyaya H.D."/>
            <person name="Luo M.C."/>
            <person name="Thudi M."/>
            <person name="Gowda C.L."/>
            <person name="Singh N.P."/>
            <person name="Lichtenzveig J."/>
            <person name="Gali K.K."/>
            <person name="Rubio J."/>
            <person name="Nadarajan N."/>
            <person name="Dolezel J."/>
            <person name="Bansal K.C."/>
            <person name="Xu X."/>
            <person name="Edwards D."/>
            <person name="Zhang G."/>
            <person name="Kahl G."/>
            <person name="Gil J."/>
            <person name="Singh K.B."/>
            <person name="Datta S.K."/>
            <person name="Jackson S.A."/>
            <person name="Wang J."/>
            <person name="Cook D.R."/>
        </authorList>
    </citation>
    <scope>NUCLEOTIDE SEQUENCE [LARGE SCALE GENOMIC DNA]</scope>
    <source>
        <strain evidence="11">cv. CDC Frontier</strain>
    </source>
</reference>
<reference evidence="12" key="2">
    <citation type="submission" date="2025-08" db="UniProtKB">
        <authorList>
            <consortium name="RefSeq"/>
        </authorList>
    </citation>
    <scope>IDENTIFICATION</scope>
    <source>
        <tissue evidence="12">Etiolated seedlings</tissue>
    </source>
</reference>
<dbReference type="OrthoDB" id="19329at2759"/>
<evidence type="ECO:0000256" key="2">
    <source>
        <dbReference type="ARBA" id="ARBA00022490"/>
    </source>
</evidence>
<dbReference type="GO" id="GO:0003676">
    <property type="term" value="F:nucleic acid binding"/>
    <property type="evidence" value="ECO:0007669"/>
    <property type="project" value="InterPro"/>
</dbReference>
<dbReference type="PaxDb" id="3827-XP_004498584.1"/>
<dbReference type="GO" id="GO:0030687">
    <property type="term" value="C:preribosome, large subunit precursor"/>
    <property type="evidence" value="ECO:0007669"/>
    <property type="project" value="TreeGrafter"/>
</dbReference>
<dbReference type="STRING" id="3827.A0A1S2Y359"/>
<feature type="compositionally biased region" description="Acidic residues" evidence="9">
    <location>
        <begin position="130"/>
        <end position="146"/>
    </location>
</feature>
<feature type="domain" description="C2H2-type" evidence="10">
    <location>
        <begin position="68"/>
        <end position="97"/>
    </location>
</feature>
<keyword evidence="2" id="KW-0963">Cytoplasm</keyword>
<feature type="region of interest" description="Disordered" evidence="9">
    <location>
        <begin position="94"/>
        <end position="146"/>
    </location>
</feature>
<evidence type="ECO:0000256" key="5">
    <source>
        <dbReference type="ARBA" id="ARBA00022737"/>
    </source>
</evidence>
<comment type="similarity">
    <text evidence="7">Belongs to the REI1 family.</text>
</comment>
<dbReference type="GO" id="GO:0042273">
    <property type="term" value="P:ribosomal large subunit biogenesis"/>
    <property type="evidence" value="ECO:0007669"/>
    <property type="project" value="TreeGrafter"/>
</dbReference>
<evidence type="ECO:0000256" key="3">
    <source>
        <dbReference type="ARBA" id="ARBA00022517"/>
    </source>
</evidence>
<comment type="subcellular location">
    <subcellularLocation>
        <location evidence="1">Cytoplasm</location>
    </subcellularLocation>
</comment>
<accession>A0A1S2Y359</accession>
<dbReference type="GO" id="GO:0005737">
    <property type="term" value="C:cytoplasm"/>
    <property type="evidence" value="ECO:0007669"/>
    <property type="project" value="UniProtKB-SubCell"/>
</dbReference>
<dbReference type="KEGG" id="cam:101515235"/>
<dbReference type="PROSITE" id="PS00028">
    <property type="entry name" value="ZINC_FINGER_C2H2_1"/>
    <property type="match status" value="2"/>
</dbReference>
<dbReference type="PANTHER" id="PTHR13182:SF8">
    <property type="entry name" value="CYTOPLASMIC 60S SUBUNIT BIOGENESIS FACTOR ZNF622"/>
    <property type="match status" value="1"/>
</dbReference>
<dbReference type="GeneID" id="101515235"/>
<evidence type="ECO:0000256" key="6">
    <source>
        <dbReference type="ARBA" id="ARBA00022833"/>
    </source>
</evidence>
<dbReference type="SMART" id="SM00355">
    <property type="entry name" value="ZnF_C2H2"/>
    <property type="match status" value="4"/>
</dbReference>
<dbReference type="InterPro" id="IPR040025">
    <property type="entry name" value="Znf622/Rei1/Reh1"/>
</dbReference>
<keyword evidence="5" id="KW-0677">Repeat</keyword>
<evidence type="ECO:0000256" key="1">
    <source>
        <dbReference type="ARBA" id="ARBA00004496"/>
    </source>
</evidence>
<name>A0A1S2Y359_CICAR</name>
<sequence>MPGLSCNACNTEFNDDADQKLHYKSEWHRYNLKRKVAGVPGVTEALFLARQSALALEKDKSNETPMLYSCGLCGKGYKSSKAHAEHLKSRTHMMRASEGASHSDGKAIIKPLPQRVVNKPPPRKVPDNSAESEESEDEWEEVGSDDDLIDAAAKSLTDMNMDENADNDDMDEDDDVGEDLDPSCCFMCDQEHKTIENCMVHMHKHHGFFIPDVEYLKDPKGLLTYLGLKVKRDYLCLYCNDRCHPFSSLEAVRKHMAAKNHCKVHYGDDDDEEEAELEEFYDYTSSYVDDQGKQLVVSGDGDNNIELSDGSELVITKMSGDRKSTRTLGSREYLRYYRQKPRPSPENNNAITAALASRYRSMGLATVQSREHFVRMKILKEMNKSGVEHMRSKMGMKSNVIRNLPNNVTY</sequence>
<dbReference type="eggNOG" id="KOG2785">
    <property type="taxonomic scope" value="Eukaryota"/>
</dbReference>
<evidence type="ECO:0000256" key="9">
    <source>
        <dbReference type="SAM" id="MobiDB-lite"/>
    </source>
</evidence>
<gene>
    <name evidence="12" type="primary">LOC101515235</name>
</gene>
<dbReference type="GO" id="GO:0008270">
    <property type="term" value="F:zinc ion binding"/>
    <property type="evidence" value="ECO:0007669"/>
    <property type="project" value="UniProtKB-KW"/>
</dbReference>
<keyword evidence="11" id="KW-1185">Reference proteome</keyword>
<dbReference type="Pfam" id="PF12874">
    <property type="entry name" value="zf-met"/>
    <property type="match status" value="1"/>
</dbReference>
<dbReference type="InterPro" id="IPR013087">
    <property type="entry name" value="Znf_C2H2_type"/>
</dbReference>
<keyword evidence="3" id="KW-0690">Ribosome biogenesis</keyword>
<keyword evidence="4" id="KW-0479">Metal-binding</keyword>
<dbReference type="SMART" id="SM00451">
    <property type="entry name" value="ZnF_U1"/>
    <property type="match status" value="1"/>
</dbReference>
<evidence type="ECO:0000313" key="12">
    <source>
        <dbReference type="RefSeq" id="XP_004498584.1"/>
    </source>
</evidence>
<evidence type="ECO:0000256" key="7">
    <source>
        <dbReference type="ARBA" id="ARBA00034126"/>
    </source>
</evidence>
<keyword evidence="6" id="KW-0862">Zinc</keyword>
<dbReference type="AlphaFoldDB" id="A0A1S2Y359"/>
<proteinExistence type="inferred from homology"/>
<dbReference type="PROSITE" id="PS50157">
    <property type="entry name" value="ZINC_FINGER_C2H2_2"/>
    <property type="match status" value="1"/>
</dbReference>
<dbReference type="Pfam" id="PF12756">
    <property type="entry name" value="zf-C2H2_2"/>
    <property type="match status" value="1"/>
</dbReference>
<dbReference type="InterPro" id="IPR003604">
    <property type="entry name" value="Matrin/U1-like-C_Znf_C2H2"/>
</dbReference>
<protein>
    <submittedName>
        <fullName evidence="12">Cytoplasmic 60S subunit biogenesis factor REI1 homolog 1</fullName>
    </submittedName>
</protein>
<dbReference type="SUPFAM" id="SSF57667">
    <property type="entry name" value="beta-beta-alpha zinc fingers"/>
    <property type="match status" value="3"/>
</dbReference>